<keyword evidence="3" id="KW-1185">Reference proteome</keyword>
<evidence type="ECO:0000313" key="3">
    <source>
        <dbReference type="Proteomes" id="UP000053593"/>
    </source>
</evidence>
<accession>A0A0D0BZS8</accession>
<dbReference type="Proteomes" id="UP000053593">
    <property type="component" value="Unassembled WGS sequence"/>
</dbReference>
<dbReference type="EMBL" id="KN834881">
    <property type="protein sequence ID" value="KIK50867.1"/>
    <property type="molecule type" value="Genomic_DNA"/>
</dbReference>
<evidence type="ECO:0000256" key="1">
    <source>
        <dbReference type="SAM" id="MobiDB-lite"/>
    </source>
</evidence>
<dbReference type="HOGENOM" id="CLU_1124654_0_0_1"/>
<sequence>MRLQLYIAPIVGVSNCSIVQFPTTRRTTFLPPIDSQTDVDSDNKDEDEDDDMPPGSSSIPIRISQTDVDSDNKDEDEDDDMPPGSSSIPIRISQPLCLRVQMGRMVQGEQHTGKGREDDDMDMPPGILVNDGGSVLKMTTTTAAPVTTTTTTPTVSPTIPLHLLEHSTTPSYPLCPSLQLPLLLSPLVFALVFVERSNRAIQGQGRNGGTIMSVAYPSQLPPCSPYRDMSDWNGIGNGDVAGGGVRR</sequence>
<evidence type="ECO:0000313" key="2">
    <source>
        <dbReference type="EMBL" id="KIK50867.1"/>
    </source>
</evidence>
<reference evidence="2 3" key="1">
    <citation type="submission" date="2014-04" db="EMBL/GenBank/DDBJ databases">
        <title>Evolutionary Origins and Diversification of the Mycorrhizal Mutualists.</title>
        <authorList>
            <consortium name="DOE Joint Genome Institute"/>
            <consortium name="Mycorrhizal Genomics Consortium"/>
            <person name="Kohler A."/>
            <person name="Kuo A."/>
            <person name="Nagy L.G."/>
            <person name="Floudas D."/>
            <person name="Copeland A."/>
            <person name="Barry K.W."/>
            <person name="Cichocki N."/>
            <person name="Veneault-Fourrey C."/>
            <person name="LaButti K."/>
            <person name="Lindquist E.A."/>
            <person name="Lipzen A."/>
            <person name="Lundell T."/>
            <person name="Morin E."/>
            <person name="Murat C."/>
            <person name="Riley R."/>
            <person name="Ohm R."/>
            <person name="Sun H."/>
            <person name="Tunlid A."/>
            <person name="Henrissat B."/>
            <person name="Grigoriev I.V."/>
            <person name="Hibbett D.S."/>
            <person name="Martin F."/>
        </authorList>
    </citation>
    <scope>NUCLEOTIDE SEQUENCE [LARGE SCALE GENOMIC DNA]</scope>
    <source>
        <strain evidence="2 3">FD-317 M1</strain>
    </source>
</reference>
<feature type="compositionally biased region" description="Low complexity" evidence="1">
    <location>
        <begin position="53"/>
        <end position="64"/>
    </location>
</feature>
<name>A0A0D0BZS8_9AGAR</name>
<proteinExistence type="predicted"/>
<organism evidence="2 3">
    <name type="scientific">Collybiopsis luxurians FD-317 M1</name>
    <dbReference type="NCBI Taxonomy" id="944289"/>
    <lineage>
        <taxon>Eukaryota</taxon>
        <taxon>Fungi</taxon>
        <taxon>Dikarya</taxon>
        <taxon>Basidiomycota</taxon>
        <taxon>Agaricomycotina</taxon>
        <taxon>Agaricomycetes</taxon>
        <taxon>Agaricomycetidae</taxon>
        <taxon>Agaricales</taxon>
        <taxon>Marasmiineae</taxon>
        <taxon>Omphalotaceae</taxon>
        <taxon>Collybiopsis</taxon>
        <taxon>Collybiopsis luxurians</taxon>
    </lineage>
</organism>
<feature type="compositionally biased region" description="Acidic residues" evidence="1">
    <location>
        <begin position="68"/>
        <end position="81"/>
    </location>
</feature>
<dbReference type="AlphaFoldDB" id="A0A0D0BZS8"/>
<gene>
    <name evidence="2" type="ORF">GYMLUDRAFT_252568</name>
</gene>
<protein>
    <submittedName>
        <fullName evidence="2">Uncharacterized protein</fullName>
    </submittedName>
</protein>
<feature type="compositionally biased region" description="Acidic residues" evidence="1">
    <location>
        <begin position="37"/>
        <end position="52"/>
    </location>
</feature>
<feature type="region of interest" description="Disordered" evidence="1">
    <location>
        <begin position="28"/>
        <end position="90"/>
    </location>
</feature>